<feature type="compositionally biased region" description="Acidic residues" evidence="1">
    <location>
        <begin position="730"/>
        <end position="745"/>
    </location>
</feature>
<evidence type="ECO:0000313" key="2">
    <source>
        <dbReference type="EMBL" id="GMM48705.1"/>
    </source>
</evidence>
<name>A0AAV5RBN6_PICKL</name>
<dbReference type="EMBL" id="BTGB01000009">
    <property type="protein sequence ID" value="GMM48705.1"/>
    <property type="molecule type" value="Genomic_DNA"/>
</dbReference>
<feature type="compositionally biased region" description="Acidic residues" evidence="1">
    <location>
        <begin position="692"/>
        <end position="701"/>
    </location>
</feature>
<feature type="region of interest" description="Disordered" evidence="1">
    <location>
        <begin position="66"/>
        <end position="108"/>
    </location>
</feature>
<reference evidence="2 3" key="1">
    <citation type="journal article" date="2023" name="Elife">
        <title>Identification of key yeast species and microbe-microbe interactions impacting larval growth of Drosophila in the wild.</title>
        <authorList>
            <person name="Mure A."/>
            <person name="Sugiura Y."/>
            <person name="Maeda R."/>
            <person name="Honda K."/>
            <person name="Sakurai N."/>
            <person name="Takahashi Y."/>
            <person name="Watada M."/>
            <person name="Katoh T."/>
            <person name="Gotoh A."/>
            <person name="Gotoh Y."/>
            <person name="Taniguchi I."/>
            <person name="Nakamura K."/>
            <person name="Hayashi T."/>
            <person name="Katayama T."/>
            <person name="Uemura T."/>
            <person name="Hattori Y."/>
        </authorList>
    </citation>
    <scope>NUCLEOTIDE SEQUENCE [LARGE SCALE GENOMIC DNA]</scope>
    <source>
        <strain evidence="2 3">PK-24</strain>
    </source>
</reference>
<feature type="compositionally biased region" description="Polar residues" evidence="1">
    <location>
        <begin position="440"/>
        <end position="450"/>
    </location>
</feature>
<feature type="compositionally biased region" description="Acidic residues" evidence="1">
    <location>
        <begin position="454"/>
        <end position="468"/>
    </location>
</feature>
<feature type="compositionally biased region" description="Basic residues" evidence="1">
    <location>
        <begin position="87"/>
        <end position="100"/>
    </location>
</feature>
<sequence>METPFECPHSALENAPPARHTRILRPYIETLIAHDTEKPIHSNPYNRFNIARDSIREETLEYWLSDNENNDDDNQSDSDLSSDSNIRNKRRRRRKRRKLKNNGIIDHDSMVKVPNMDHSNYEFNSNEILHLRQQMFLSLWKRAKSRKIPRNKKTINENERESMMTLPSNVKSKDINTALIALSGFEKSIEKNHFINLNSNDDNDNITSKVSFIKYLSHAINNLFYISLYNQQWDNCYKLFSILLRTFDTDILQIWPLGVYILTQLNTEQFKENFINDWQTHYKHLPLPKISQKIYHDLSFLQNPNLVEPLINDTPISHNEEIIHILKRSVVKKRSMQDTIFKLLKLLMRISRNQFPLIGAFPEQIYVPSGIINHDLNGETDYGTETQTQTETETDATSVRSSRVPSSNNNTEKEQSDDESVSSDSSYDSEEVYEKPLPLINNNSNIVPQTSSESESESESDLDNEDGNDTNINLQERLSSLIIKKSDFNPFEDTRQPFQHSYRTLLTNHSTPIHRHGTRTRTPTFTLSYLWLLVRTGRNGALQRAIEPLLLIVPTSIDARIALTEIMSKLLDVISEIQKRKDDKYDEGFNKWENEENIKLKLNEIESSWDTWKDQFTSKRKKKRKGVRQYSNYEDVAKSIENLKKLVNECLKDDKNNNNHNGESNRGYGGRKRKDSLSDSDDSDDINYGAVEADDDDDDEEEIRKEMERLLSYSNVGDEEKNVENPNNAEELEEEEIDNEDDEEVQREMERLMGYSQAIDDEFSEKVNGEEYEEEDDDYQFQAEEEQFINEYVTQDNNDSDSE</sequence>
<evidence type="ECO:0000313" key="3">
    <source>
        <dbReference type="Proteomes" id="UP001378960"/>
    </source>
</evidence>
<feature type="compositionally biased region" description="Low complexity" evidence="1">
    <location>
        <begin position="379"/>
        <end position="410"/>
    </location>
</feature>
<dbReference type="InterPro" id="IPR007224">
    <property type="entry name" value="TIF_Rrn11"/>
</dbReference>
<dbReference type="GO" id="GO:0001181">
    <property type="term" value="F:RNA polymerase I general transcription initiation factor activity"/>
    <property type="evidence" value="ECO:0007669"/>
    <property type="project" value="InterPro"/>
</dbReference>
<accession>A0AAV5RBN6</accession>
<feature type="compositionally biased region" description="Acidic residues" evidence="1">
    <location>
        <begin position="415"/>
        <end position="431"/>
    </location>
</feature>
<proteinExistence type="predicted"/>
<protein>
    <submittedName>
        <fullName evidence="2">Uncharacterized protein</fullName>
    </submittedName>
</protein>
<feature type="region of interest" description="Disordered" evidence="1">
    <location>
        <begin position="651"/>
        <end position="776"/>
    </location>
</feature>
<feature type="region of interest" description="Disordered" evidence="1">
    <location>
        <begin position="377"/>
        <end position="472"/>
    </location>
</feature>
<dbReference type="Proteomes" id="UP001378960">
    <property type="component" value="Unassembled WGS sequence"/>
</dbReference>
<gene>
    <name evidence="2" type="ORF">DAPK24_053030</name>
</gene>
<evidence type="ECO:0000256" key="1">
    <source>
        <dbReference type="SAM" id="MobiDB-lite"/>
    </source>
</evidence>
<dbReference type="GO" id="GO:0001164">
    <property type="term" value="F:RNA polymerase I core promoter sequence-specific DNA binding"/>
    <property type="evidence" value="ECO:0007669"/>
    <property type="project" value="InterPro"/>
</dbReference>
<organism evidence="2 3">
    <name type="scientific">Pichia kluyveri</name>
    <name type="common">Yeast</name>
    <dbReference type="NCBI Taxonomy" id="36015"/>
    <lineage>
        <taxon>Eukaryota</taxon>
        <taxon>Fungi</taxon>
        <taxon>Dikarya</taxon>
        <taxon>Ascomycota</taxon>
        <taxon>Saccharomycotina</taxon>
        <taxon>Pichiomycetes</taxon>
        <taxon>Pichiales</taxon>
        <taxon>Pichiaceae</taxon>
        <taxon>Pichia</taxon>
    </lineage>
</organism>
<keyword evidence="3" id="KW-1185">Reference proteome</keyword>
<comment type="caution">
    <text evidence="2">The sequence shown here is derived from an EMBL/GenBank/DDBJ whole genome shotgun (WGS) entry which is preliminary data.</text>
</comment>
<dbReference type="Pfam" id="PF04090">
    <property type="entry name" value="Rrn11"/>
    <property type="match status" value="2"/>
</dbReference>
<dbReference type="AlphaFoldDB" id="A0AAV5RBN6"/>